<protein>
    <submittedName>
        <fullName evidence="2">Uncharacterized protein</fullName>
    </submittedName>
</protein>
<evidence type="ECO:0000256" key="1">
    <source>
        <dbReference type="SAM" id="Phobius"/>
    </source>
</evidence>
<gene>
    <name evidence="2" type="ORF">BVH74_13530</name>
</gene>
<accession>A0A1V0B701</accession>
<sequence>MNSTTSKPQRHIPAWIKWTFMLVLLAGVSAVVIQQLPRAGISTDLSGIGQGKPVLVLTRDIHYLGGAEVLEYLKQLNPEYQTRLDMRIAHQGQPDGQAFADRYSTYDGDLVLLNGAGEEIGRLQQPGNLQAVRQLLSQAE</sequence>
<reference evidence="2 3" key="1">
    <citation type="submission" date="2017-03" db="EMBL/GenBank/DDBJ databases">
        <title>Complete genome sequence of the novel DNRA strain Pseudomonas sp. S-6-2 isolated from Chinese polluted river sediment. Journal of Biotechnology.</title>
        <authorList>
            <person name="Li J."/>
            <person name="Xiang F."/>
            <person name="Wang L."/>
            <person name="Xi L."/>
            <person name="Liu J."/>
        </authorList>
    </citation>
    <scope>NUCLEOTIDE SEQUENCE [LARGE SCALE GENOMIC DNA]</scope>
    <source>
        <strain evidence="2 3">S-6-2</strain>
    </source>
</reference>
<keyword evidence="1" id="KW-0812">Transmembrane</keyword>
<keyword evidence="3" id="KW-1185">Reference proteome</keyword>
<dbReference type="EMBL" id="CP020100">
    <property type="protein sequence ID" value="AQZ95708.1"/>
    <property type="molecule type" value="Genomic_DNA"/>
</dbReference>
<dbReference type="AlphaFoldDB" id="A0A1V0B701"/>
<evidence type="ECO:0000313" key="2">
    <source>
        <dbReference type="EMBL" id="AQZ95708.1"/>
    </source>
</evidence>
<keyword evidence="1" id="KW-0472">Membrane</keyword>
<organism evidence="2 3">
    <name type="scientific">Halopseudomonas phragmitis</name>
    <dbReference type="NCBI Taxonomy" id="1931241"/>
    <lineage>
        <taxon>Bacteria</taxon>
        <taxon>Pseudomonadati</taxon>
        <taxon>Pseudomonadota</taxon>
        <taxon>Gammaproteobacteria</taxon>
        <taxon>Pseudomonadales</taxon>
        <taxon>Pseudomonadaceae</taxon>
        <taxon>Halopseudomonas</taxon>
    </lineage>
</organism>
<keyword evidence="1" id="KW-1133">Transmembrane helix</keyword>
<evidence type="ECO:0000313" key="3">
    <source>
        <dbReference type="Proteomes" id="UP000243488"/>
    </source>
</evidence>
<name>A0A1V0B701_9GAMM</name>
<proteinExistence type="predicted"/>
<dbReference type="RefSeq" id="WP_080050575.1">
    <property type="nucleotide sequence ID" value="NZ_CP020100.1"/>
</dbReference>
<feature type="transmembrane region" description="Helical" evidence="1">
    <location>
        <begin position="12"/>
        <end position="33"/>
    </location>
</feature>
<dbReference type="KEGG" id="ppha:BVH74_13530"/>
<dbReference type="Proteomes" id="UP000243488">
    <property type="component" value="Chromosome"/>
</dbReference>